<evidence type="ECO:0000256" key="3">
    <source>
        <dbReference type="SAM" id="SignalP"/>
    </source>
</evidence>
<gene>
    <name evidence="5" type="ORF">GCM10009416_10550</name>
</gene>
<comment type="caution">
    <text evidence="5">The sequence shown here is derived from an EMBL/GenBank/DDBJ whole genome shotgun (WGS) entry which is preliminary data.</text>
</comment>
<dbReference type="Pfam" id="PF03968">
    <property type="entry name" value="LptD_N"/>
    <property type="match status" value="2"/>
</dbReference>
<sequence>MRRNLPFPLALAALCWAGSAAAQGIDLSRGGPVDVTAKDGIEWRQADQVVIGRGDARAVRGGVAVDADRLMARYRPSRGRAAAAAAPTGGPNPSAPEAALGGGSEIWRLEAEGDVRIATATDTARGDRAVYDIDQAVLVLTGRDLSLNSAQQVITARDSLEYWSAKRMAVARGDAVVVDRQENRRVRADTLVAYFLEDAPSGTANAPPPQQQRPVRPAAAASGARDAPGAGRIDRVEGFGNVEIRTATEVVRGDRGVYSPATCMARLVGNVRITRGENQLNGREAIVDVCKGVARLVSAPGERVQGLIQPNQEEGAAGGGASSPAPNAAPSGRPRR</sequence>
<evidence type="ECO:0000259" key="4">
    <source>
        <dbReference type="Pfam" id="PF03968"/>
    </source>
</evidence>
<feature type="domain" description="Organic solvent tolerance-like N-terminal" evidence="4">
    <location>
        <begin position="41"/>
        <end position="156"/>
    </location>
</feature>
<dbReference type="InterPro" id="IPR052037">
    <property type="entry name" value="LPS_export_LptA"/>
</dbReference>
<dbReference type="Proteomes" id="UP001501588">
    <property type="component" value="Unassembled WGS sequence"/>
</dbReference>
<dbReference type="RefSeq" id="WP_343894110.1">
    <property type="nucleotide sequence ID" value="NZ_BAAAFZ010000008.1"/>
</dbReference>
<evidence type="ECO:0000313" key="6">
    <source>
        <dbReference type="Proteomes" id="UP001501588"/>
    </source>
</evidence>
<accession>A0ABP3PVV7</accession>
<feature type="compositionally biased region" description="Low complexity" evidence="2">
    <location>
        <begin position="322"/>
        <end position="336"/>
    </location>
</feature>
<evidence type="ECO:0000313" key="5">
    <source>
        <dbReference type="EMBL" id="GAA0573739.1"/>
    </source>
</evidence>
<dbReference type="Gene3D" id="2.60.450.10">
    <property type="entry name" value="Lipopolysaccharide (LPS) transport protein A like domain"/>
    <property type="match status" value="2"/>
</dbReference>
<reference evidence="6" key="1">
    <citation type="journal article" date="2019" name="Int. J. Syst. Evol. Microbiol.">
        <title>The Global Catalogue of Microorganisms (GCM) 10K type strain sequencing project: providing services to taxonomists for standard genome sequencing and annotation.</title>
        <authorList>
            <consortium name="The Broad Institute Genomics Platform"/>
            <consortium name="The Broad Institute Genome Sequencing Center for Infectious Disease"/>
            <person name="Wu L."/>
            <person name="Ma J."/>
        </authorList>
    </citation>
    <scope>NUCLEOTIDE SEQUENCE [LARGE SCALE GENOMIC DNA]</scope>
    <source>
        <strain evidence="6">JCM 9933</strain>
    </source>
</reference>
<dbReference type="InterPro" id="IPR005653">
    <property type="entry name" value="OstA-like_N"/>
</dbReference>
<feature type="chain" id="PRO_5047320963" description="Organic solvent tolerance-like N-terminal domain-containing protein" evidence="3">
    <location>
        <begin position="23"/>
        <end position="336"/>
    </location>
</feature>
<feature type="region of interest" description="Disordered" evidence="2">
    <location>
        <begin position="304"/>
        <end position="336"/>
    </location>
</feature>
<feature type="signal peptide" evidence="3">
    <location>
        <begin position="1"/>
        <end position="22"/>
    </location>
</feature>
<feature type="region of interest" description="Disordered" evidence="2">
    <location>
        <begin position="81"/>
        <end position="100"/>
    </location>
</feature>
<dbReference type="PANTHER" id="PTHR36504">
    <property type="entry name" value="LIPOPOLYSACCHARIDE EXPORT SYSTEM PROTEIN LPTA"/>
    <property type="match status" value="1"/>
</dbReference>
<feature type="compositionally biased region" description="Low complexity" evidence="2">
    <location>
        <begin position="81"/>
        <end position="96"/>
    </location>
</feature>
<evidence type="ECO:0000256" key="1">
    <source>
        <dbReference type="ARBA" id="ARBA00022729"/>
    </source>
</evidence>
<proteinExistence type="predicted"/>
<protein>
    <recommendedName>
        <fullName evidence="4">Organic solvent tolerance-like N-terminal domain-containing protein</fullName>
    </recommendedName>
</protein>
<feature type="compositionally biased region" description="Low complexity" evidence="2">
    <location>
        <begin position="212"/>
        <end position="231"/>
    </location>
</feature>
<name>A0ABP3PVV7_9PROT</name>
<keyword evidence="1 3" id="KW-0732">Signal</keyword>
<keyword evidence="6" id="KW-1185">Reference proteome</keyword>
<organism evidence="5 6">
    <name type="scientific">Craurococcus roseus</name>
    <dbReference type="NCBI Taxonomy" id="77585"/>
    <lineage>
        <taxon>Bacteria</taxon>
        <taxon>Pseudomonadati</taxon>
        <taxon>Pseudomonadota</taxon>
        <taxon>Alphaproteobacteria</taxon>
        <taxon>Acetobacterales</taxon>
        <taxon>Acetobacteraceae</taxon>
        <taxon>Craurococcus</taxon>
    </lineage>
</organism>
<dbReference type="EMBL" id="BAAAFZ010000008">
    <property type="protein sequence ID" value="GAA0573739.1"/>
    <property type="molecule type" value="Genomic_DNA"/>
</dbReference>
<feature type="domain" description="Organic solvent tolerance-like N-terminal" evidence="4">
    <location>
        <begin position="158"/>
        <end position="291"/>
    </location>
</feature>
<evidence type="ECO:0000256" key="2">
    <source>
        <dbReference type="SAM" id="MobiDB-lite"/>
    </source>
</evidence>
<dbReference type="PANTHER" id="PTHR36504:SF1">
    <property type="entry name" value="LIPOPOLYSACCHARIDE EXPORT SYSTEM PROTEIN LPTA"/>
    <property type="match status" value="1"/>
</dbReference>
<feature type="region of interest" description="Disordered" evidence="2">
    <location>
        <begin position="199"/>
        <end position="232"/>
    </location>
</feature>